<feature type="compositionally biased region" description="Polar residues" evidence="14">
    <location>
        <begin position="1"/>
        <end position="12"/>
    </location>
</feature>
<feature type="transmembrane region" description="Helical" evidence="15">
    <location>
        <begin position="247"/>
        <end position="267"/>
    </location>
</feature>
<feature type="domain" description="Cation efflux protein transmembrane" evidence="16">
    <location>
        <begin position="55"/>
        <end position="275"/>
    </location>
</feature>
<keyword evidence="10" id="KW-0406">Ion transport</keyword>
<feature type="region of interest" description="Disordered" evidence="14">
    <location>
        <begin position="1"/>
        <end position="42"/>
    </location>
</feature>
<dbReference type="Gene3D" id="1.20.1510.10">
    <property type="entry name" value="Cation efflux protein transmembrane domain"/>
    <property type="match status" value="1"/>
</dbReference>
<evidence type="ECO:0000256" key="15">
    <source>
        <dbReference type="SAM" id="Phobius"/>
    </source>
</evidence>
<dbReference type="InterPro" id="IPR036837">
    <property type="entry name" value="Cation_efflux_CTD_sf"/>
</dbReference>
<dbReference type="SUPFAM" id="SSF160240">
    <property type="entry name" value="Cation efflux protein cytoplasmic domain-like"/>
    <property type="match status" value="1"/>
</dbReference>
<dbReference type="GO" id="GO:0010043">
    <property type="term" value="P:response to zinc ion"/>
    <property type="evidence" value="ECO:0007669"/>
    <property type="project" value="TreeGrafter"/>
</dbReference>
<dbReference type="PANTHER" id="PTHR11562">
    <property type="entry name" value="CATION EFFLUX PROTEIN/ ZINC TRANSPORTER"/>
    <property type="match status" value="1"/>
</dbReference>
<feature type="transmembrane region" description="Helical" evidence="15">
    <location>
        <begin position="156"/>
        <end position="175"/>
    </location>
</feature>
<evidence type="ECO:0008006" key="20">
    <source>
        <dbReference type="Google" id="ProtNLM"/>
    </source>
</evidence>
<evidence type="ECO:0000256" key="10">
    <source>
        <dbReference type="ARBA" id="ARBA00023065"/>
    </source>
</evidence>
<evidence type="ECO:0000259" key="17">
    <source>
        <dbReference type="Pfam" id="PF16916"/>
    </source>
</evidence>
<dbReference type="GO" id="GO:0046872">
    <property type="term" value="F:metal ion binding"/>
    <property type="evidence" value="ECO:0007669"/>
    <property type="project" value="UniProtKB-KW"/>
</dbReference>
<keyword evidence="7" id="KW-0862">Zinc</keyword>
<evidence type="ECO:0000256" key="12">
    <source>
        <dbReference type="ARBA" id="ARBA00023329"/>
    </source>
</evidence>
<dbReference type="GO" id="GO:0005385">
    <property type="term" value="F:zinc ion transmembrane transporter activity"/>
    <property type="evidence" value="ECO:0007669"/>
    <property type="project" value="UniProtKB-ARBA"/>
</dbReference>
<dbReference type="GO" id="GO:0005886">
    <property type="term" value="C:plasma membrane"/>
    <property type="evidence" value="ECO:0007669"/>
    <property type="project" value="TreeGrafter"/>
</dbReference>
<dbReference type="GO" id="GO:0015297">
    <property type="term" value="F:antiporter activity"/>
    <property type="evidence" value="ECO:0007669"/>
    <property type="project" value="UniProtKB-KW"/>
</dbReference>
<dbReference type="InterPro" id="IPR058533">
    <property type="entry name" value="Cation_efflux_TM"/>
</dbReference>
<feature type="transmembrane region" description="Helical" evidence="15">
    <location>
        <begin position="123"/>
        <end position="144"/>
    </location>
</feature>
<dbReference type="Pfam" id="PF16916">
    <property type="entry name" value="ZT_dimer"/>
    <property type="match status" value="1"/>
</dbReference>
<feature type="domain" description="Cation efflux protein cytoplasmic" evidence="17">
    <location>
        <begin position="279"/>
        <end position="353"/>
    </location>
</feature>
<name>A0AAV2JHU8_KNICA</name>
<keyword evidence="8" id="KW-0864">Zinc transport</keyword>
<evidence type="ECO:0000256" key="3">
    <source>
        <dbReference type="ARBA" id="ARBA00022448"/>
    </source>
</evidence>
<feature type="transmembrane region" description="Helical" evidence="15">
    <location>
        <begin position="54"/>
        <end position="74"/>
    </location>
</feature>
<evidence type="ECO:0000313" key="18">
    <source>
        <dbReference type="EMBL" id="CAL1576175.1"/>
    </source>
</evidence>
<evidence type="ECO:0000256" key="5">
    <source>
        <dbReference type="ARBA" id="ARBA00022692"/>
    </source>
</evidence>
<evidence type="ECO:0000256" key="4">
    <source>
        <dbReference type="ARBA" id="ARBA00022449"/>
    </source>
</evidence>
<dbReference type="NCBIfam" id="TIGR01297">
    <property type="entry name" value="CDF"/>
    <property type="match status" value="1"/>
</dbReference>
<dbReference type="EMBL" id="OZ035834">
    <property type="protein sequence ID" value="CAL1576175.1"/>
    <property type="molecule type" value="Genomic_DNA"/>
</dbReference>
<dbReference type="Proteomes" id="UP001497482">
    <property type="component" value="Chromosome 12"/>
</dbReference>
<evidence type="ECO:0000256" key="7">
    <source>
        <dbReference type="ARBA" id="ARBA00022833"/>
    </source>
</evidence>
<dbReference type="FunFam" id="1.20.1510.10:FF:000002">
    <property type="entry name" value="zinc transporter 3 isoform X1"/>
    <property type="match status" value="1"/>
</dbReference>
<accession>A0AAV2JHU8</accession>
<feature type="transmembrane region" description="Helical" evidence="15">
    <location>
        <begin position="217"/>
        <end position="241"/>
    </location>
</feature>
<protein>
    <recommendedName>
        <fullName evidence="20">Zinc transporter 2-like</fullName>
    </recommendedName>
</protein>
<keyword evidence="12" id="KW-0968">Cytoplasmic vesicle</keyword>
<keyword evidence="19" id="KW-1185">Reference proteome</keyword>
<evidence type="ECO:0000313" key="19">
    <source>
        <dbReference type="Proteomes" id="UP001497482"/>
    </source>
</evidence>
<organism evidence="18 19">
    <name type="scientific">Knipowitschia caucasica</name>
    <name type="common">Caucasian dwarf goby</name>
    <name type="synonym">Pomatoschistus caucasicus</name>
    <dbReference type="NCBI Taxonomy" id="637954"/>
    <lineage>
        <taxon>Eukaryota</taxon>
        <taxon>Metazoa</taxon>
        <taxon>Chordata</taxon>
        <taxon>Craniata</taxon>
        <taxon>Vertebrata</taxon>
        <taxon>Euteleostomi</taxon>
        <taxon>Actinopterygii</taxon>
        <taxon>Neopterygii</taxon>
        <taxon>Teleostei</taxon>
        <taxon>Neoteleostei</taxon>
        <taxon>Acanthomorphata</taxon>
        <taxon>Gobiaria</taxon>
        <taxon>Gobiiformes</taxon>
        <taxon>Gobioidei</taxon>
        <taxon>Gobiidae</taxon>
        <taxon>Gobiinae</taxon>
        <taxon>Knipowitschia</taxon>
    </lineage>
</organism>
<keyword evidence="4" id="KW-0050">Antiport</keyword>
<dbReference type="InterPro" id="IPR027470">
    <property type="entry name" value="Cation_efflux_CTD"/>
</dbReference>
<dbReference type="SUPFAM" id="SSF161111">
    <property type="entry name" value="Cation efflux protein transmembrane domain-like"/>
    <property type="match status" value="1"/>
</dbReference>
<dbReference type="InterPro" id="IPR027469">
    <property type="entry name" value="Cation_efflux_TMD_sf"/>
</dbReference>
<dbReference type="AlphaFoldDB" id="A0AAV2JHU8"/>
<dbReference type="InterPro" id="IPR002524">
    <property type="entry name" value="Cation_efflux"/>
</dbReference>
<keyword evidence="11 15" id="KW-0472">Membrane</keyword>
<evidence type="ECO:0000256" key="1">
    <source>
        <dbReference type="ARBA" id="ARBA00004638"/>
    </source>
</evidence>
<dbReference type="InterPro" id="IPR050681">
    <property type="entry name" value="CDF/SLC30A"/>
</dbReference>
<sequence length="358" mass="39056">MDVQLEPTSRLGSSEEAPWDSDSENSEPSWSQRGVCPDLDQDQDQDRARAQRKLLLAGAVGILFTIAEAVGGYLSQSLAVLSDSAHLLSDVCSVGLSLFSLWISSRSPTDTMTFGWHRAEVLAVLVSLLSLWGVTLVLLWSAGLRLRHDFSLDSRIMLLTSSCAVCVNLLMVCILHQGSAHTHSHGSVWGQRGPHTHGPGPGPSLGPDRSNCSVRAAFVHVLGDLLQSLGVLLAAVVIHVWPQYKVADPLCTFLFSALVLWTTIPVFRDVLRVLMEATPPHIDLTHLRELLLSLHGVTSVHSLRVWSLSPGCPLLSVHITAEGGSDSQLVLRSCTDLLLSEFHFRHITVQVEKNQDQD</sequence>
<evidence type="ECO:0000256" key="2">
    <source>
        <dbReference type="ARBA" id="ARBA00008873"/>
    </source>
</evidence>
<reference evidence="18 19" key="1">
    <citation type="submission" date="2024-04" db="EMBL/GenBank/DDBJ databases">
        <authorList>
            <person name="Waldvogel A.-M."/>
            <person name="Schoenle A."/>
        </authorList>
    </citation>
    <scope>NUCLEOTIDE SEQUENCE [LARGE SCALE GENOMIC DNA]</scope>
</reference>
<keyword evidence="9 15" id="KW-1133">Transmembrane helix</keyword>
<gene>
    <name evidence="18" type="ORF">KC01_LOCUS7625</name>
</gene>
<keyword evidence="3" id="KW-0813">Transport</keyword>
<keyword evidence="6" id="KW-0479">Metal-binding</keyword>
<evidence type="ECO:0000256" key="6">
    <source>
        <dbReference type="ARBA" id="ARBA00022723"/>
    </source>
</evidence>
<comment type="catalytic activity">
    <reaction evidence="13">
        <text>Zn(2+)(in) + 2 H(+)(out) = Zn(2+)(out) + 2 H(+)(in)</text>
        <dbReference type="Rhea" id="RHEA:72627"/>
        <dbReference type="ChEBI" id="CHEBI:15378"/>
        <dbReference type="ChEBI" id="CHEBI:29105"/>
    </reaction>
</comment>
<comment type="subcellular location">
    <subcellularLocation>
        <location evidence="1">Cytoplasmic vesicle</location>
        <location evidence="1">Secretory vesicle membrane</location>
        <topology evidence="1">Multi-pass membrane protein</topology>
    </subcellularLocation>
</comment>
<evidence type="ECO:0000256" key="9">
    <source>
        <dbReference type="ARBA" id="ARBA00022989"/>
    </source>
</evidence>
<dbReference type="Pfam" id="PF01545">
    <property type="entry name" value="Cation_efflux"/>
    <property type="match status" value="1"/>
</dbReference>
<evidence type="ECO:0000256" key="14">
    <source>
        <dbReference type="SAM" id="MobiDB-lite"/>
    </source>
</evidence>
<keyword evidence="5 15" id="KW-0812">Transmembrane</keyword>
<comment type="similarity">
    <text evidence="2">Belongs to the cation diffusion facilitator (CDF) transporter (TC 2.A.4) family. SLC30A subfamily.</text>
</comment>
<evidence type="ECO:0000256" key="13">
    <source>
        <dbReference type="ARBA" id="ARBA00048349"/>
    </source>
</evidence>
<evidence type="ECO:0000256" key="11">
    <source>
        <dbReference type="ARBA" id="ARBA00023136"/>
    </source>
</evidence>
<dbReference type="PANTHER" id="PTHR11562:SF17">
    <property type="entry name" value="RE54080P-RELATED"/>
    <property type="match status" value="1"/>
</dbReference>
<evidence type="ECO:0000259" key="16">
    <source>
        <dbReference type="Pfam" id="PF01545"/>
    </source>
</evidence>
<evidence type="ECO:0000256" key="8">
    <source>
        <dbReference type="ARBA" id="ARBA00022906"/>
    </source>
</evidence>
<proteinExistence type="inferred from homology"/>
<feature type="region of interest" description="Disordered" evidence="14">
    <location>
        <begin position="186"/>
        <end position="206"/>
    </location>
</feature>
<dbReference type="GO" id="GO:0030658">
    <property type="term" value="C:transport vesicle membrane"/>
    <property type="evidence" value="ECO:0007669"/>
    <property type="project" value="UniProtKB-SubCell"/>
</dbReference>